<comment type="caution">
    <text evidence="2">The sequence shown here is derived from an EMBL/GenBank/DDBJ whole genome shotgun (WGS) entry which is preliminary data.</text>
</comment>
<evidence type="ECO:0000313" key="3">
    <source>
        <dbReference type="Proteomes" id="UP000230935"/>
    </source>
</evidence>
<sequence length="157" mass="17891">MPERSGYHPEEENKQNLPPGFMISGADNPELEENSIQGLIWLVEPYREIFNQAGDSENAEVDHAGDEKIVESLRENIRGCIVKIINILNERRQEIILRREDKNLTAEDKERLLKVIDGAITDFERDLLKYEDGSSPASALKAHIDILNLIKSRLLSI</sequence>
<feature type="region of interest" description="Disordered" evidence="1">
    <location>
        <begin position="1"/>
        <end position="28"/>
    </location>
</feature>
<dbReference type="EMBL" id="PEZZ01000002">
    <property type="protein sequence ID" value="PIS05612.1"/>
    <property type="molecule type" value="Genomic_DNA"/>
</dbReference>
<dbReference type="Proteomes" id="UP000230935">
    <property type="component" value="Unassembled WGS sequence"/>
</dbReference>
<protein>
    <submittedName>
        <fullName evidence="2">Uncharacterized protein</fullName>
    </submittedName>
</protein>
<accession>A0A2H0W2L2</accession>
<name>A0A2H0W2L2_9BACT</name>
<reference evidence="3" key="1">
    <citation type="submission" date="2017-09" db="EMBL/GenBank/DDBJ databases">
        <title>Depth-based differentiation of microbial function through sediment-hosted aquifers and enrichment of novel symbionts in the deep terrestrial subsurface.</title>
        <authorList>
            <person name="Probst A.J."/>
            <person name="Ladd B."/>
            <person name="Jarett J.K."/>
            <person name="Geller-Mcgrath D.E."/>
            <person name="Sieber C.M.K."/>
            <person name="Emerson J.B."/>
            <person name="Anantharaman K."/>
            <person name="Thomas B.C."/>
            <person name="Malmstrom R."/>
            <person name="Stieglmeier M."/>
            <person name="Klingl A."/>
            <person name="Woyke T."/>
            <person name="Ryan C.M."/>
            <person name="Banfield J.F."/>
        </authorList>
    </citation>
    <scope>NUCLEOTIDE SEQUENCE [LARGE SCALE GENOMIC DNA]</scope>
</reference>
<gene>
    <name evidence="2" type="ORF">COT81_00415</name>
</gene>
<dbReference type="AlphaFoldDB" id="A0A2H0W2L2"/>
<organism evidence="2 3">
    <name type="scientific">Candidatus Buchananbacteria bacterium CG10_big_fil_rev_8_21_14_0_10_42_9</name>
    <dbReference type="NCBI Taxonomy" id="1974526"/>
    <lineage>
        <taxon>Bacteria</taxon>
        <taxon>Candidatus Buchananiibacteriota</taxon>
    </lineage>
</organism>
<evidence type="ECO:0000256" key="1">
    <source>
        <dbReference type="SAM" id="MobiDB-lite"/>
    </source>
</evidence>
<feature type="compositionally biased region" description="Basic and acidic residues" evidence="1">
    <location>
        <begin position="1"/>
        <end position="14"/>
    </location>
</feature>
<evidence type="ECO:0000313" key="2">
    <source>
        <dbReference type="EMBL" id="PIS05612.1"/>
    </source>
</evidence>
<proteinExistence type="predicted"/>